<dbReference type="Proteomes" id="UP001056120">
    <property type="component" value="Linkage Group LG21"/>
</dbReference>
<accession>A0ACB9C8Z0</accession>
<reference evidence="2" key="1">
    <citation type="journal article" date="2022" name="Mol. Ecol. Resour.">
        <title>The genomes of chicory, endive, great burdock and yacon provide insights into Asteraceae palaeo-polyploidization history and plant inulin production.</title>
        <authorList>
            <person name="Fan W."/>
            <person name="Wang S."/>
            <person name="Wang H."/>
            <person name="Wang A."/>
            <person name="Jiang F."/>
            <person name="Liu H."/>
            <person name="Zhao H."/>
            <person name="Xu D."/>
            <person name="Zhang Y."/>
        </authorList>
    </citation>
    <scope>NUCLEOTIDE SEQUENCE [LARGE SCALE GENOMIC DNA]</scope>
    <source>
        <strain evidence="2">cv. Yunnan</strain>
    </source>
</reference>
<sequence length="459" mass="49674">MTGQKNDYGKRSHYQSDNPGNGGVKRRNPEDERESNAIGPEDTVYRYLCHNRKIGSIIGRGGDIVKQLRSETQAKIRINETVLGSEERVVIIYSSSEETNGFGENDDLVSPALDALFKVHDRIIAEEPVAEDQFDIQPVTVRMLVPADQIGCVIGKGGQVVQNIRNETRAQIRILSNEHLPRCALTSDELLQISGDAIVVRKALFQLACRLHDNPSRSQHLLLSSSSNLYKTYGGYTGAVGPNSGLMGPAQEFSLRLVCPTENIGSVIGKGGVIIKQIRQESGALIKVDSSASEGDDCLITVSAKEVFQEPSPTIDAIMRLQPRCSERTEKDSGDVVLTTRLLVPSSRVGCLIGKGGAIISEMRSLTRASIRILSKEDLPKVASEDEDMVQITGDTNVASSALVQVTTRLRANVFDTSGHASSSGRYDSEFDGYGSYGGSQIGGSSYGAYGVYTGRMKP</sequence>
<comment type="caution">
    <text evidence="1">The sequence shown here is derived from an EMBL/GenBank/DDBJ whole genome shotgun (WGS) entry which is preliminary data.</text>
</comment>
<proteinExistence type="predicted"/>
<protein>
    <submittedName>
        <fullName evidence="1">Uncharacterized protein</fullName>
    </submittedName>
</protein>
<evidence type="ECO:0000313" key="1">
    <source>
        <dbReference type="EMBL" id="KAI3730756.1"/>
    </source>
</evidence>
<organism evidence="1 2">
    <name type="scientific">Smallanthus sonchifolius</name>
    <dbReference type="NCBI Taxonomy" id="185202"/>
    <lineage>
        <taxon>Eukaryota</taxon>
        <taxon>Viridiplantae</taxon>
        <taxon>Streptophyta</taxon>
        <taxon>Embryophyta</taxon>
        <taxon>Tracheophyta</taxon>
        <taxon>Spermatophyta</taxon>
        <taxon>Magnoliopsida</taxon>
        <taxon>eudicotyledons</taxon>
        <taxon>Gunneridae</taxon>
        <taxon>Pentapetalae</taxon>
        <taxon>asterids</taxon>
        <taxon>campanulids</taxon>
        <taxon>Asterales</taxon>
        <taxon>Asteraceae</taxon>
        <taxon>Asteroideae</taxon>
        <taxon>Heliantheae alliance</taxon>
        <taxon>Millerieae</taxon>
        <taxon>Smallanthus</taxon>
    </lineage>
</organism>
<keyword evidence="2" id="KW-1185">Reference proteome</keyword>
<dbReference type="EMBL" id="CM042038">
    <property type="protein sequence ID" value="KAI3730756.1"/>
    <property type="molecule type" value="Genomic_DNA"/>
</dbReference>
<reference evidence="1 2" key="2">
    <citation type="journal article" date="2022" name="Mol. Ecol. Resour.">
        <title>The genomes of chicory, endive, great burdock and yacon provide insights into Asteraceae paleo-polyploidization history and plant inulin production.</title>
        <authorList>
            <person name="Fan W."/>
            <person name="Wang S."/>
            <person name="Wang H."/>
            <person name="Wang A."/>
            <person name="Jiang F."/>
            <person name="Liu H."/>
            <person name="Zhao H."/>
            <person name="Xu D."/>
            <person name="Zhang Y."/>
        </authorList>
    </citation>
    <scope>NUCLEOTIDE SEQUENCE [LARGE SCALE GENOMIC DNA]</scope>
    <source>
        <strain evidence="2">cv. Yunnan</strain>
        <tissue evidence="1">Leaves</tissue>
    </source>
</reference>
<gene>
    <name evidence="1" type="ORF">L1987_61932</name>
</gene>
<evidence type="ECO:0000313" key="2">
    <source>
        <dbReference type="Proteomes" id="UP001056120"/>
    </source>
</evidence>
<name>A0ACB9C8Z0_9ASTR</name>